<dbReference type="AlphaFoldDB" id="A0A6J7I3H0"/>
<proteinExistence type="predicted"/>
<accession>A0A6J7I3H0</accession>
<organism evidence="1">
    <name type="scientific">freshwater metagenome</name>
    <dbReference type="NCBI Taxonomy" id="449393"/>
    <lineage>
        <taxon>unclassified sequences</taxon>
        <taxon>metagenomes</taxon>
        <taxon>ecological metagenomes</taxon>
    </lineage>
</organism>
<name>A0A6J7I3H0_9ZZZZ</name>
<reference evidence="1" key="1">
    <citation type="submission" date="2020-05" db="EMBL/GenBank/DDBJ databases">
        <authorList>
            <person name="Chiriac C."/>
            <person name="Salcher M."/>
            <person name="Ghai R."/>
            <person name="Kavagutti S V."/>
        </authorList>
    </citation>
    <scope>NUCLEOTIDE SEQUENCE</scope>
</reference>
<gene>
    <name evidence="1" type="ORF">UFOPK3609_01625</name>
</gene>
<dbReference type="EMBL" id="CAFBMQ010000285">
    <property type="protein sequence ID" value="CAB4925249.1"/>
    <property type="molecule type" value="Genomic_DNA"/>
</dbReference>
<evidence type="ECO:0000313" key="1">
    <source>
        <dbReference type="EMBL" id="CAB4925249.1"/>
    </source>
</evidence>
<sequence>MKRSELAHILRASARITGDPDILVIGSQSILGSFDEDDLPAEAWVSIEADVAFLDDADATKADQVDGAIGELSGFHSTYAYYAQGVEVTTAVLPTGWRDRVVEFRPRSAEPALARCLERHDLVVSKLIARREKDYVFTAALLDAGLVDAQTIATRLELVDDEHAIARVAAHGWLQRYLARGREL</sequence>
<protein>
    <submittedName>
        <fullName evidence="1">Unannotated protein</fullName>
    </submittedName>
</protein>